<dbReference type="Gene3D" id="2.160.20.80">
    <property type="entry name" value="E3 ubiquitin-protein ligase SopA"/>
    <property type="match status" value="2"/>
</dbReference>
<dbReference type="SUPFAM" id="SSF141571">
    <property type="entry name" value="Pentapeptide repeat-like"/>
    <property type="match status" value="2"/>
</dbReference>
<sequence>MTTPMMRRSTNPSKRSQQPNGTTNNSMSLFTRRLAAWTTEIALIAVSGLIPYGIGAFANSRSELSRVPLNPVLGIVEREVARPLALPINYGNRNVSWITNFLWTVGAIAPLTLSCWQLYLLAKTGSTIPKRWFAVRVVSEQGTAPGILPILVREGVGRWGIPMSVAYILWRYSPAFPNLIIFTSLAAITLLGESMGFPRWRSSRALHDRIAGTYTIDATKPFTPEQQQTQPWNETDEEAAIASVVMSPEAIIRQSNLWRWIRQNPSISLFGIALVSMITVLGTLVGTQVYIQSQENSRISEEANRKQFSELEQRLKNNSNATVEERQRAIMAIGTLNYSQSTKFLVDLLAEETNPILLNAIQQALVNVGSNAIPDLKRKNQLLANEINGNTGDANQRQTRQQQLQVNQQAINKILAVYSSQLNNIDLNRIQLSQTNASSTAYFSLVLDKADLWGINFKGANLDRASFQASRFRGAGEDGRWDTYDDAIADLSQTKMKEANLSDANLSRILLNKSDLSRANLNKANLSGARLIGTNLSSAQLVGADLRGAVMENTSFTGADISEAKFTDAELYGARLGRAIAIGTQLSHANLTKTDWQAADLSGAYLDHANLTSANLSATRLERAILRSANLENSNLRNADLRLADLQGANVAGADFQGAILSPGGQDASEDFVQKPQTGAKSALVKGVDFSQAKNLDPKQLAYICTQGGVHRSCP</sequence>
<dbReference type="PANTHER" id="PTHR14136">
    <property type="entry name" value="BTB_POZ DOMAIN-CONTAINING PROTEIN KCTD9"/>
    <property type="match status" value="1"/>
</dbReference>
<evidence type="ECO:0000313" key="8">
    <source>
        <dbReference type="EMBL" id="PAX53079.1"/>
    </source>
</evidence>
<evidence type="ECO:0000256" key="6">
    <source>
        <dbReference type="SAM" id="Phobius"/>
    </source>
</evidence>
<feature type="transmembrane region" description="Helical" evidence="6">
    <location>
        <begin position="267"/>
        <end position="291"/>
    </location>
</feature>
<dbReference type="Pfam" id="PF00805">
    <property type="entry name" value="Pentapeptide"/>
    <property type="match status" value="5"/>
</dbReference>
<keyword evidence="4 6" id="KW-0472">Membrane</keyword>
<evidence type="ECO:0000256" key="4">
    <source>
        <dbReference type="ARBA" id="ARBA00023136"/>
    </source>
</evidence>
<dbReference type="InterPro" id="IPR051082">
    <property type="entry name" value="Pentapeptide-BTB/POZ_domain"/>
</dbReference>
<comment type="caution">
    <text evidence="8">The sequence shown here is derived from an EMBL/GenBank/DDBJ whole genome shotgun (WGS) entry which is preliminary data.</text>
</comment>
<keyword evidence="3 6" id="KW-1133">Transmembrane helix</keyword>
<evidence type="ECO:0000256" key="1">
    <source>
        <dbReference type="ARBA" id="ARBA00004141"/>
    </source>
</evidence>
<comment type="subcellular location">
    <subcellularLocation>
        <location evidence="1">Membrane</location>
        <topology evidence="1">Multi-pass membrane protein</topology>
    </subcellularLocation>
</comment>
<feature type="region of interest" description="Disordered" evidence="5">
    <location>
        <begin position="1"/>
        <end position="26"/>
    </location>
</feature>
<dbReference type="OrthoDB" id="416727at2"/>
<accession>A0A2A2TI49</accession>
<evidence type="ECO:0000259" key="7">
    <source>
        <dbReference type="Pfam" id="PF06271"/>
    </source>
</evidence>
<feature type="transmembrane region" description="Helical" evidence="6">
    <location>
        <begin position="101"/>
        <end position="121"/>
    </location>
</feature>
<dbReference type="Pfam" id="PF06271">
    <property type="entry name" value="RDD"/>
    <property type="match status" value="1"/>
</dbReference>
<evidence type="ECO:0000256" key="5">
    <source>
        <dbReference type="SAM" id="MobiDB-lite"/>
    </source>
</evidence>
<protein>
    <submittedName>
        <fullName evidence="8">Low-complexity protein</fullName>
    </submittedName>
</protein>
<dbReference type="GO" id="GO:0016020">
    <property type="term" value="C:membrane"/>
    <property type="evidence" value="ECO:0007669"/>
    <property type="project" value="UniProtKB-SubCell"/>
</dbReference>
<dbReference type="AlphaFoldDB" id="A0A2A2TI49"/>
<dbReference type="PANTHER" id="PTHR14136:SF17">
    <property type="entry name" value="BTB_POZ DOMAIN-CONTAINING PROTEIN KCTD9"/>
    <property type="match status" value="1"/>
</dbReference>
<dbReference type="Proteomes" id="UP000218238">
    <property type="component" value="Unassembled WGS sequence"/>
</dbReference>
<feature type="transmembrane region" description="Helical" evidence="6">
    <location>
        <begin position="34"/>
        <end position="54"/>
    </location>
</feature>
<feature type="domain" description="RDD" evidence="7">
    <location>
        <begin position="30"/>
        <end position="212"/>
    </location>
</feature>
<evidence type="ECO:0000256" key="2">
    <source>
        <dbReference type="ARBA" id="ARBA00022692"/>
    </source>
</evidence>
<dbReference type="InterPro" id="IPR001646">
    <property type="entry name" value="5peptide_repeat"/>
</dbReference>
<keyword evidence="9" id="KW-1185">Reference proteome</keyword>
<name>A0A2A2TI49_9CYAN</name>
<dbReference type="EMBL" id="NTFS01000173">
    <property type="protein sequence ID" value="PAX53079.1"/>
    <property type="molecule type" value="Genomic_DNA"/>
</dbReference>
<dbReference type="InterPro" id="IPR010432">
    <property type="entry name" value="RDD"/>
</dbReference>
<keyword evidence="2 6" id="KW-0812">Transmembrane</keyword>
<proteinExistence type="predicted"/>
<evidence type="ECO:0000256" key="3">
    <source>
        <dbReference type="ARBA" id="ARBA00022989"/>
    </source>
</evidence>
<reference evidence="8 9" key="1">
    <citation type="submission" date="2017-08" db="EMBL/GenBank/DDBJ databases">
        <title>Draft genome sequence of filamentous cyanobacterium Calothrix elsteri CCALA 953.</title>
        <authorList>
            <person name="Gagunashvili A.N."/>
            <person name="Elster J."/>
            <person name="Andresson O.S."/>
        </authorList>
    </citation>
    <scope>NUCLEOTIDE SEQUENCE [LARGE SCALE GENOMIC DNA]</scope>
    <source>
        <strain evidence="8 9">CCALA 953</strain>
    </source>
</reference>
<gene>
    <name evidence="8" type="ORF">CK510_15905</name>
</gene>
<organism evidence="8 9">
    <name type="scientific">Brunnivagina elsteri CCALA 953</name>
    <dbReference type="NCBI Taxonomy" id="987040"/>
    <lineage>
        <taxon>Bacteria</taxon>
        <taxon>Bacillati</taxon>
        <taxon>Cyanobacteriota</taxon>
        <taxon>Cyanophyceae</taxon>
        <taxon>Nostocales</taxon>
        <taxon>Calotrichaceae</taxon>
        <taxon>Brunnivagina</taxon>
    </lineage>
</organism>
<evidence type="ECO:0000313" key="9">
    <source>
        <dbReference type="Proteomes" id="UP000218238"/>
    </source>
</evidence>
<dbReference type="RefSeq" id="WP_095722629.1">
    <property type="nucleotide sequence ID" value="NZ_NTFS01000173.1"/>
</dbReference>